<dbReference type="AlphaFoldDB" id="A0AA46YTA6"/>
<keyword evidence="1" id="KW-0732">Signal</keyword>
<proteinExistence type="predicted"/>
<dbReference type="RefSeq" id="WP_264308154.1">
    <property type="nucleotide sequence ID" value="NZ_CP109635.1"/>
</dbReference>
<evidence type="ECO:0000313" key="4">
    <source>
        <dbReference type="Proteomes" id="UP001164042"/>
    </source>
</evidence>
<evidence type="ECO:0000256" key="1">
    <source>
        <dbReference type="SAM" id="SignalP"/>
    </source>
</evidence>
<sequence>MKFTKKQIIGTAVTALTLMGITVSAQSADAAQTNVYRLYNKVSMEHLYTADKYEYDNLPNLSKDWKREGINFQSYNTNQANTKAVNRVYNPRSGEHIYTQDTNEVKVLTSRYGWRFEGIAFYSPKTSSKPVYRVFNPGAGLGAHFVTGDGYEKNSLVSRGWKYEGIAWYAISGTTGGGGSVTPSYPNVVIGGVKQPNMTGWTKHKIIDRFGKNGTGQIDSMFDIKLALDAYNKHLKSTTWSYIKTAEAYTTSQHLGGSVVLKNVQAASDLTPGSVIKQAGINNLISFGLTNAQVQEIIEDVHTNN</sequence>
<dbReference type="Proteomes" id="UP001164042">
    <property type="component" value="Chromosome"/>
</dbReference>
<dbReference type="InterPro" id="IPR043708">
    <property type="entry name" value="DUF5648"/>
</dbReference>
<feature type="domain" description="DUF5648" evidence="2">
    <location>
        <begin position="35"/>
        <end position="170"/>
    </location>
</feature>
<reference evidence="3" key="1">
    <citation type="submission" date="2022-10" db="EMBL/GenBank/DDBJ databases">
        <title>Genome assembly of Lactococcus garvieae isolates from cricket gut.</title>
        <authorList>
            <person name="Luecke A.R."/>
            <person name="Brown A.M.V."/>
            <person name="Wakeman C.A."/>
        </authorList>
    </citation>
    <scope>NUCLEOTIDE SEQUENCE</scope>
    <source>
        <strain evidence="3">Alexii-11_2</strain>
    </source>
</reference>
<feature type="signal peptide" evidence="1">
    <location>
        <begin position="1"/>
        <end position="30"/>
    </location>
</feature>
<protein>
    <recommendedName>
        <fullName evidence="2">DUF5648 domain-containing protein</fullName>
    </recommendedName>
</protein>
<gene>
    <name evidence="3" type="ORF">OF801_10215</name>
</gene>
<organism evidence="3 4">
    <name type="scientific">Lactococcus garvieae</name>
    <dbReference type="NCBI Taxonomy" id="1363"/>
    <lineage>
        <taxon>Bacteria</taxon>
        <taxon>Bacillati</taxon>
        <taxon>Bacillota</taxon>
        <taxon>Bacilli</taxon>
        <taxon>Lactobacillales</taxon>
        <taxon>Streptococcaceae</taxon>
        <taxon>Lactococcus</taxon>
    </lineage>
</organism>
<name>A0AA46YTA6_9LACT</name>
<accession>A0AA46YTA6</accession>
<dbReference type="EMBL" id="CP109635">
    <property type="protein sequence ID" value="UYT10301.1"/>
    <property type="molecule type" value="Genomic_DNA"/>
</dbReference>
<dbReference type="Pfam" id="PF18885">
    <property type="entry name" value="DUF5648"/>
    <property type="match status" value="1"/>
</dbReference>
<evidence type="ECO:0000259" key="2">
    <source>
        <dbReference type="Pfam" id="PF18885"/>
    </source>
</evidence>
<feature type="chain" id="PRO_5041355579" description="DUF5648 domain-containing protein" evidence="1">
    <location>
        <begin position="31"/>
        <end position="305"/>
    </location>
</feature>
<evidence type="ECO:0000313" key="3">
    <source>
        <dbReference type="EMBL" id="UYT10301.1"/>
    </source>
</evidence>